<reference evidence="2 3" key="1">
    <citation type="submission" date="2019-02" db="EMBL/GenBank/DDBJ databases">
        <title>Genome sequencing of the rare red list fungi Phlebia centrifuga.</title>
        <authorList>
            <person name="Buettner E."/>
            <person name="Kellner H."/>
        </authorList>
    </citation>
    <scope>NUCLEOTIDE SEQUENCE [LARGE SCALE GENOMIC DNA]</scope>
    <source>
        <strain evidence="2 3">DSM 108282</strain>
    </source>
</reference>
<evidence type="ECO:0000313" key="3">
    <source>
        <dbReference type="Proteomes" id="UP000309038"/>
    </source>
</evidence>
<dbReference type="Proteomes" id="UP000309038">
    <property type="component" value="Unassembled WGS sequence"/>
</dbReference>
<proteinExistence type="predicted"/>
<dbReference type="InterPro" id="IPR008928">
    <property type="entry name" value="6-hairpin_glycosidase_sf"/>
</dbReference>
<dbReference type="PANTHER" id="PTHR31616:SF0">
    <property type="entry name" value="GLUCAN 1,4-ALPHA-GLUCOSIDASE"/>
    <property type="match status" value="1"/>
</dbReference>
<dbReference type="AlphaFoldDB" id="A0A4S4KA78"/>
<accession>A0A4S4KA78</accession>
<organism evidence="2 3">
    <name type="scientific">Hermanssonia centrifuga</name>
    <dbReference type="NCBI Taxonomy" id="98765"/>
    <lineage>
        <taxon>Eukaryota</taxon>
        <taxon>Fungi</taxon>
        <taxon>Dikarya</taxon>
        <taxon>Basidiomycota</taxon>
        <taxon>Agaricomycotina</taxon>
        <taxon>Agaricomycetes</taxon>
        <taxon>Polyporales</taxon>
        <taxon>Meruliaceae</taxon>
        <taxon>Hermanssonia</taxon>
    </lineage>
</organism>
<keyword evidence="3" id="KW-1185">Reference proteome</keyword>
<feature type="domain" description="GH15-like" evidence="1">
    <location>
        <begin position="130"/>
        <end position="212"/>
    </location>
</feature>
<dbReference type="PANTHER" id="PTHR31616">
    <property type="entry name" value="TREHALASE"/>
    <property type="match status" value="1"/>
</dbReference>
<evidence type="ECO:0000259" key="1">
    <source>
        <dbReference type="Pfam" id="PF00723"/>
    </source>
</evidence>
<dbReference type="InterPro" id="IPR012341">
    <property type="entry name" value="6hp_glycosidase-like_sf"/>
</dbReference>
<comment type="caution">
    <text evidence="2">The sequence shown here is derived from an EMBL/GenBank/DDBJ whole genome shotgun (WGS) entry which is preliminary data.</text>
</comment>
<dbReference type="Gene3D" id="1.50.10.10">
    <property type="match status" value="1"/>
</dbReference>
<dbReference type="InterPro" id="IPR011613">
    <property type="entry name" value="GH15-like"/>
</dbReference>
<gene>
    <name evidence="2" type="ORF">EW026_g7259</name>
</gene>
<sequence length="491" mass="55770">MKALFSSPDAGLDLDLRYVPESNLESVPEPEIQLQLLDLTKKGHLGLSVYSEFCLTEGQAVTFILRTPGQRAYPDADIHAVLAELVLTASDLRAPDDPMLTAHLMRELFEATNNYWNAWIRRSTYQGSWKEAVNRSALALKLLIYEPTGAVIASPTFSLPEYIGGTRNWDYRASWIRDSSFTLYALIRLGFTHEANDYMDFIFDRVKQKNDDGSLKIMIGNGAIDHVQLDIYGELMDCIYLGQKYGRPLGYDMWVAVRELVEYVIKVYDQPDLSIWEVRGKQKHFTYSKIMMWVAIDRGIRLAEKRSFPCPRRNEWITARDTLYEQIMEKAWNKELQFFGQSYEDTDVLDSSLLIMPLVFFSTPADPRFLNTLKRILLTPERGGLTSNGLVYRYDVSKSDDGVGGEEGTFCLCTLWCIEALARAGEYDKPLLARAVAMFEDFLQYTNHVGLCTEEISPAGDGLGNAVQGFTHVTLISAAYNLSRMQGKFKV</sequence>
<dbReference type="SUPFAM" id="SSF48208">
    <property type="entry name" value="Six-hairpin glycosidases"/>
    <property type="match status" value="1"/>
</dbReference>
<dbReference type="EMBL" id="SGPJ01000491">
    <property type="protein sequence ID" value="THG94157.1"/>
    <property type="molecule type" value="Genomic_DNA"/>
</dbReference>
<dbReference type="Pfam" id="PF00723">
    <property type="entry name" value="Glyco_hydro_15"/>
    <property type="match status" value="2"/>
</dbReference>
<evidence type="ECO:0000313" key="2">
    <source>
        <dbReference type="EMBL" id="THG94157.1"/>
    </source>
</evidence>
<protein>
    <recommendedName>
        <fullName evidence="1">GH15-like domain-containing protein</fullName>
    </recommendedName>
</protein>
<feature type="domain" description="GH15-like" evidence="1">
    <location>
        <begin position="213"/>
        <end position="479"/>
    </location>
</feature>
<dbReference type="GO" id="GO:0005975">
    <property type="term" value="P:carbohydrate metabolic process"/>
    <property type="evidence" value="ECO:0007669"/>
    <property type="project" value="InterPro"/>
</dbReference>
<dbReference type="GO" id="GO:0004553">
    <property type="term" value="F:hydrolase activity, hydrolyzing O-glycosyl compounds"/>
    <property type="evidence" value="ECO:0007669"/>
    <property type="project" value="TreeGrafter"/>
</dbReference>
<name>A0A4S4KA78_9APHY</name>